<evidence type="ECO:0000259" key="9">
    <source>
        <dbReference type="PROSITE" id="PS50850"/>
    </source>
</evidence>
<reference evidence="10 11" key="1">
    <citation type="journal article" date="2013" name="Stand. Genomic Sci.">
        <title>Genome sequence of the reddish-pigmented Rubellimicrobium thermophilum type strain (DSM 16684(T)), a member of the Roseobacter clade.</title>
        <authorList>
            <person name="Fiebig A."/>
            <person name="Riedel T."/>
            <person name="Gronow S."/>
            <person name="Petersen J."/>
            <person name="Klenk H.P."/>
            <person name="Goker M."/>
        </authorList>
    </citation>
    <scope>NUCLEOTIDE SEQUENCE [LARGE SCALE GENOMIC DNA]</scope>
    <source>
        <strain evidence="10 11">DSM 16684</strain>
    </source>
</reference>
<dbReference type="Proteomes" id="UP000015346">
    <property type="component" value="Unassembled WGS sequence"/>
</dbReference>
<dbReference type="GO" id="GO:0042910">
    <property type="term" value="F:xenobiotic transmembrane transporter activity"/>
    <property type="evidence" value="ECO:0007669"/>
    <property type="project" value="InterPro"/>
</dbReference>
<organism evidence="10 11">
    <name type="scientific">Rubellimicrobium thermophilum DSM 16684</name>
    <dbReference type="NCBI Taxonomy" id="1123069"/>
    <lineage>
        <taxon>Bacteria</taxon>
        <taxon>Pseudomonadati</taxon>
        <taxon>Pseudomonadota</taxon>
        <taxon>Alphaproteobacteria</taxon>
        <taxon>Rhodobacterales</taxon>
        <taxon>Roseobacteraceae</taxon>
        <taxon>Rubellimicrobium</taxon>
    </lineage>
</organism>
<evidence type="ECO:0000313" key="11">
    <source>
        <dbReference type="Proteomes" id="UP000015346"/>
    </source>
</evidence>
<dbReference type="GO" id="GO:0015385">
    <property type="term" value="F:sodium:proton antiporter activity"/>
    <property type="evidence" value="ECO:0007669"/>
    <property type="project" value="TreeGrafter"/>
</dbReference>
<feature type="transmembrane region" description="Helical" evidence="8">
    <location>
        <begin position="103"/>
        <end position="120"/>
    </location>
</feature>
<keyword evidence="4" id="KW-1003">Cell membrane</keyword>
<feature type="transmembrane region" description="Helical" evidence="8">
    <location>
        <begin position="162"/>
        <end position="182"/>
    </location>
</feature>
<feature type="transmembrane region" description="Helical" evidence="8">
    <location>
        <begin position="307"/>
        <end position="330"/>
    </location>
</feature>
<dbReference type="InterPro" id="IPR011701">
    <property type="entry name" value="MFS"/>
</dbReference>
<dbReference type="PATRIC" id="fig|1123069.3.peg.556"/>
<feature type="transmembrane region" description="Helical" evidence="8">
    <location>
        <begin position="75"/>
        <end position="97"/>
    </location>
</feature>
<name>S9SAN4_9RHOB</name>
<dbReference type="EMBL" id="AOLV01000008">
    <property type="protein sequence ID" value="EPX87195.1"/>
    <property type="molecule type" value="Genomic_DNA"/>
</dbReference>
<keyword evidence="7 8" id="KW-0472">Membrane</keyword>
<evidence type="ECO:0000256" key="8">
    <source>
        <dbReference type="RuleBase" id="RU365088"/>
    </source>
</evidence>
<evidence type="ECO:0000313" key="10">
    <source>
        <dbReference type="EMBL" id="EPX87195.1"/>
    </source>
</evidence>
<dbReference type="STRING" id="1123069.ruthe_00592"/>
<dbReference type="GO" id="GO:1990961">
    <property type="term" value="P:xenobiotic detoxification by transmembrane export across the plasma membrane"/>
    <property type="evidence" value="ECO:0007669"/>
    <property type="project" value="InterPro"/>
</dbReference>
<feature type="transmembrane region" description="Helical" evidence="8">
    <location>
        <begin position="281"/>
        <end position="301"/>
    </location>
</feature>
<keyword evidence="6 8" id="KW-1133">Transmembrane helix</keyword>
<dbReference type="Pfam" id="PF07690">
    <property type="entry name" value="MFS_1"/>
    <property type="match status" value="1"/>
</dbReference>
<evidence type="ECO:0000256" key="6">
    <source>
        <dbReference type="ARBA" id="ARBA00022989"/>
    </source>
</evidence>
<keyword evidence="3 8" id="KW-0813">Transport</keyword>
<feature type="transmembrane region" description="Helical" evidence="8">
    <location>
        <begin position="369"/>
        <end position="390"/>
    </location>
</feature>
<feature type="transmembrane region" description="Helical" evidence="8">
    <location>
        <begin position="342"/>
        <end position="363"/>
    </location>
</feature>
<dbReference type="NCBIfam" id="TIGR00710">
    <property type="entry name" value="efflux_Bcr_CflA"/>
    <property type="match status" value="1"/>
</dbReference>
<dbReference type="AlphaFoldDB" id="S9SAN4"/>
<comment type="similarity">
    <text evidence="2 8">Belongs to the major facilitator superfamily. Bcr/CmlA family.</text>
</comment>
<dbReference type="CDD" id="cd17320">
    <property type="entry name" value="MFS_MdfA_MDR_like"/>
    <property type="match status" value="1"/>
</dbReference>
<dbReference type="HOGENOM" id="CLU_001265_47_1_5"/>
<dbReference type="InterPro" id="IPR036259">
    <property type="entry name" value="MFS_trans_sf"/>
</dbReference>
<evidence type="ECO:0000256" key="7">
    <source>
        <dbReference type="ARBA" id="ARBA00023136"/>
    </source>
</evidence>
<protein>
    <recommendedName>
        <fullName evidence="8">Bcr/CflA family efflux transporter</fullName>
    </recommendedName>
</protein>
<feature type="transmembrane region" description="Helical" evidence="8">
    <location>
        <begin position="44"/>
        <end position="63"/>
    </location>
</feature>
<dbReference type="Gene3D" id="1.20.1720.10">
    <property type="entry name" value="Multidrug resistance protein D"/>
    <property type="match status" value="1"/>
</dbReference>
<feature type="domain" description="Major facilitator superfamily (MFS) profile" evidence="9">
    <location>
        <begin position="8"/>
        <end position="396"/>
    </location>
</feature>
<sequence>MNRSIFRTALVLGLLSAIGPFSIDMYLPALPEIARDLGAAETTVQQTITFYFLAFGLSQFLWGPMADAWGRKPPLILGILLFALGSIGCAFAPSAGWLMAARFVQGIGGAAVGVVPRAVVRDRFRGVDATRLMAMVMLVISVSPMLAPLAGSAVLAFGGWRLIFGALVIVAAMSLAVTLFALPETLARGQRVPVNLRSMGRGCRMLLSDPLFMGLTLVAAFGFGSFFVFIASASFVYTESYGLSPTGFSIAFAVNALGFFAASQAAAPLGARFGLTRVMRLGLVGFGGTAGTLVLLVLAGADRLPVVAGFLFAGNAFMGLVMPATFVLALEEHGDIAGLASSLGGTLQMLTGAVLVTALAPFFDGTVLPMVAAIALCAGMALAIGLWVLARLPQGYGASAPAG</sequence>
<keyword evidence="5 8" id="KW-0812">Transmembrane</keyword>
<evidence type="ECO:0000256" key="2">
    <source>
        <dbReference type="ARBA" id="ARBA00006236"/>
    </source>
</evidence>
<comment type="caution">
    <text evidence="10">The sequence shown here is derived from an EMBL/GenBank/DDBJ whole genome shotgun (WGS) entry which is preliminary data.</text>
</comment>
<evidence type="ECO:0000256" key="3">
    <source>
        <dbReference type="ARBA" id="ARBA00022448"/>
    </source>
</evidence>
<comment type="subcellular location">
    <subcellularLocation>
        <location evidence="8">Cell inner membrane</location>
        <topology evidence="8">Multi-pass membrane protein</topology>
    </subcellularLocation>
    <subcellularLocation>
        <location evidence="1">Cell membrane</location>
        <topology evidence="1">Multi-pass membrane protein</topology>
    </subcellularLocation>
</comment>
<dbReference type="GO" id="GO:0005886">
    <property type="term" value="C:plasma membrane"/>
    <property type="evidence" value="ECO:0007669"/>
    <property type="project" value="UniProtKB-SubCell"/>
</dbReference>
<dbReference type="RefSeq" id="WP_021096699.1">
    <property type="nucleotide sequence ID" value="NZ_KE557320.1"/>
</dbReference>
<keyword evidence="8" id="KW-0997">Cell inner membrane</keyword>
<comment type="caution">
    <text evidence="8">Lacks conserved residue(s) required for the propagation of feature annotation.</text>
</comment>
<dbReference type="PANTHER" id="PTHR23502:SF132">
    <property type="entry name" value="POLYAMINE TRANSPORTER 2-RELATED"/>
    <property type="match status" value="1"/>
</dbReference>
<dbReference type="PANTHER" id="PTHR23502">
    <property type="entry name" value="MAJOR FACILITATOR SUPERFAMILY"/>
    <property type="match status" value="1"/>
</dbReference>
<feature type="transmembrane region" description="Helical" evidence="8">
    <location>
        <begin position="248"/>
        <end position="269"/>
    </location>
</feature>
<accession>S9SAN4</accession>
<feature type="transmembrane region" description="Helical" evidence="8">
    <location>
        <begin position="211"/>
        <end position="236"/>
    </location>
</feature>
<proteinExistence type="inferred from homology"/>
<keyword evidence="11" id="KW-1185">Reference proteome</keyword>
<evidence type="ECO:0000256" key="4">
    <source>
        <dbReference type="ARBA" id="ARBA00022475"/>
    </source>
</evidence>
<evidence type="ECO:0000256" key="5">
    <source>
        <dbReference type="ARBA" id="ARBA00022692"/>
    </source>
</evidence>
<dbReference type="InterPro" id="IPR004812">
    <property type="entry name" value="Efflux_drug-R_Bcr/CmlA"/>
</dbReference>
<dbReference type="SUPFAM" id="SSF103473">
    <property type="entry name" value="MFS general substrate transporter"/>
    <property type="match status" value="1"/>
</dbReference>
<dbReference type="InterPro" id="IPR020846">
    <property type="entry name" value="MFS_dom"/>
</dbReference>
<dbReference type="PROSITE" id="PS50850">
    <property type="entry name" value="MFS"/>
    <property type="match status" value="1"/>
</dbReference>
<feature type="transmembrane region" description="Helical" evidence="8">
    <location>
        <begin position="132"/>
        <end position="156"/>
    </location>
</feature>
<evidence type="ECO:0000256" key="1">
    <source>
        <dbReference type="ARBA" id="ARBA00004651"/>
    </source>
</evidence>
<gene>
    <name evidence="10" type="ORF">ruthe_00592</name>
</gene>